<dbReference type="eggNOG" id="COG3118">
    <property type="taxonomic scope" value="Bacteria"/>
</dbReference>
<dbReference type="InterPro" id="IPR011519">
    <property type="entry name" value="UnbV_ASPIC"/>
</dbReference>
<gene>
    <name evidence="4" type="ordered locus">Sinac_4941</name>
</gene>
<proteinExistence type="predicted"/>
<protein>
    <recommendedName>
        <fullName evidence="3">ASPIC/UnbV domain-containing protein</fullName>
    </recommendedName>
</protein>
<dbReference type="EMBL" id="CP003364">
    <property type="protein sequence ID" value="AGA29097.1"/>
    <property type="molecule type" value="Genomic_DNA"/>
</dbReference>
<evidence type="ECO:0000313" key="4">
    <source>
        <dbReference type="EMBL" id="AGA29097.1"/>
    </source>
</evidence>
<dbReference type="STRING" id="886293.Sinac_4941"/>
<dbReference type="Pfam" id="PF13517">
    <property type="entry name" value="FG-GAP_3"/>
    <property type="match status" value="2"/>
</dbReference>
<dbReference type="OrthoDB" id="5287961at2"/>
<dbReference type="InterPro" id="IPR027039">
    <property type="entry name" value="Crtac1"/>
</dbReference>
<dbReference type="RefSeq" id="WP_015248205.1">
    <property type="nucleotide sequence ID" value="NC_019892.1"/>
</dbReference>
<dbReference type="HOGENOM" id="CLU_017657_0_0_0"/>
<name>L0DIL3_SINAD</name>
<dbReference type="InterPro" id="IPR028994">
    <property type="entry name" value="Integrin_alpha_N"/>
</dbReference>
<dbReference type="Proteomes" id="UP000010798">
    <property type="component" value="Chromosome"/>
</dbReference>
<dbReference type="SUPFAM" id="SSF69318">
    <property type="entry name" value="Integrin alpha N-terminal domain"/>
    <property type="match status" value="1"/>
</dbReference>
<dbReference type="KEGG" id="saci:Sinac_4941"/>
<dbReference type="PANTHER" id="PTHR16026:SF0">
    <property type="entry name" value="CARTILAGE ACIDIC PROTEIN 1"/>
    <property type="match status" value="1"/>
</dbReference>
<evidence type="ECO:0000313" key="5">
    <source>
        <dbReference type="Proteomes" id="UP000010798"/>
    </source>
</evidence>
<keyword evidence="1" id="KW-0732">Signal</keyword>
<keyword evidence="5" id="KW-1185">Reference proteome</keyword>
<reference evidence="4 5" key="1">
    <citation type="submission" date="2012-02" db="EMBL/GenBank/DDBJ databases">
        <title>Complete sequence of chromosome of Singulisphaera acidiphila DSM 18658.</title>
        <authorList>
            <consortium name="US DOE Joint Genome Institute (JGI-PGF)"/>
            <person name="Lucas S."/>
            <person name="Copeland A."/>
            <person name="Lapidus A."/>
            <person name="Glavina del Rio T."/>
            <person name="Dalin E."/>
            <person name="Tice H."/>
            <person name="Bruce D."/>
            <person name="Goodwin L."/>
            <person name="Pitluck S."/>
            <person name="Peters L."/>
            <person name="Ovchinnikova G."/>
            <person name="Chertkov O."/>
            <person name="Kyrpides N."/>
            <person name="Mavromatis K."/>
            <person name="Ivanova N."/>
            <person name="Brettin T."/>
            <person name="Detter J.C."/>
            <person name="Han C."/>
            <person name="Larimer F."/>
            <person name="Land M."/>
            <person name="Hauser L."/>
            <person name="Markowitz V."/>
            <person name="Cheng J.-F."/>
            <person name="Hugenholtz P."/>
            <person name="Woyke T."/>
            <person name="Wu D."/>
            <person name="Tindall B."/>
            <person name="Pomrenke H."/>
            <person name="Brambilla E."/>
            <person name="Klenk H.-P."/>
            <person name="Eisen J.A."/>
        </authorList>
    </citation>
    <scope>NUCLEOTIDE SEQUENCE [LARGE SCALE GENOMIC DNA]</scope>
    <source>
        <strain evidence="5">ATCC BAA-1392 / DSM 18658 / VKM B-2454 / MOB10</strain>
    </source>
</reference>
<dbReference type="Pfam" id="PF07593">
    <property type="entry name" value="UnbV_ASPIC"/>
    <property type="match status" value="1"/>
</dbReference>
<evidence type="ECO:0000256" key="2">
    <source>
        <dbReference type="SAM" id="MobiDB-lite"/>
    </source>
</evidence>
<accession>L0DIL3</accession>
<sequence length="631" mass="67636">MSRLSQTVGAAQSRASVRRQGQSPWWTVPPFRERSVDSGCGSRPVLVLILSISASLTGCGQKALPRPVAAPTAPAKPETVEARSLPQVKFTDITEAAGLRFVHHNGALGEKLLPETMGSGVAFLDYDGDGDLDLFLVNSDAWPDPTTEKGSTQALYRNDGTGRFDDVTAQVGLDVRCYGMGVAVGDYDNDGDPDLYLTAIGGGHLFRNEAGSRFVEVTTETNTQATADWLTSAAFFDMDNDGDLDLFICGYIAWSAEVDRSQNFQLTGTGQGRAYGPPTAFGGARCILLRNDGGKFSDVSSEAGIEIRTPDLKVPMAKSLGVAPYDVDGDGLVDLAVANDTVPNFLFHNRGKGRFEEIGVSAGIALDRDGTARAGMGIDWAHFKNDGSLGLAIGNFANEMTALYVTDERASLQFSDLANLYGLGAPTQPPLTFGLFFFDYDLDGRLDLLSTNGHLENDIAKVQATATYAQSAQLFWNTGRPGRSLFVNVGQNVAGPDLFRPIVGRGSAYADIDGDGDLDVVMTANGGPARLFRNEGGSKNHWLRLTLNGKASNRDALGAEVTLKAGSLVQRRQLFTAKGYLSSVERTLTFGLGSREHVDVLTVRWPSGKVTEVTDLMIDRVYVVDEDAGIR</sequence>
<evidence type="ECO:0000259" key="3">
    <source>
        <dbReference type="Pfam" id="PF07593"/>
    </source>
</evidence>
<organism evidence="4 5">
    <name type="scientific">Singulisphaera acidiphila (strain ATCC BAA-1392 / DSM 18658 / VKM B-2454 / MOB10)</name>
    <dbReference type="NCBI Taxonomy" id="886293"/>
    <lineage>
        <taxon>Bacteria</taxon>
        <taxon>Pseudomonadati</taxon>
        <taxon>Planctomycetota</taxon>
        <taxon>Planctomycetia</taxon>
        <taxon>Isosphaerales</taxon>
        <taxon>Isosphaeraceae</taxon>
        <taxon>Singulisphaera</taxon>
    </lineage>
</organism>
<evidence type="ECO:0000256" key="1">
    <source>
        <dbReference type="ARBA" id="ARBA00022729"/>
    </source>
</evidence>
<dbReference type="Gene3D" id="2.130.10.130">
    <property type="entry name" value="Integrin alpha, N-terminal"/>
    <property type="match status" value="2"/>
</dbReference>
<dbReference type="PANTHER" id="PTHR16026">
    <property type="entry name" value="CARTILAGE ACIDIC PROTEIN 1"/>
    <property type="match status" value="1"/>
</dbReference>
<dbReference type="AlphaFoldDB" id="L0DIL3"/>
<feature type="domain" description="ASPIC/UnbV" evidence="3">
    <location>
        <begin position="556"/>
        <end position="622"/>
    </location>
</feature>
<feature type="compositionally biased region" description="Polar residues" evidence="2">
    <location>
        <begin position="1"/>
        <end position="25"/>
    </location>
</feature>
<feature type="region of interest" description="Disordered" evidence="2">
    <location>
        <begin position="1"/>
        <end position="28"/>
    </location>
</feature>
<dbReference type="InterPro" id="IPR013517">
    <property type="entry name" value="FG-GAP"/>
</dbReference>